<sequence length="239" mass="26830">MQITIFLFAGIAETLGQRDLHLDLPEGSTVQELTQQLAMQYPQITEALQRSVVACNEEYASPTQRLQPGDEVAIIPPVSGGQEEGERGTSTCFITRDPLCPESLMKQVSNPRAGAILTFAGTVREFTGDQQTIFLEYDAYIPMALRQMELIRNEIKHRWPEVETAIAHRIGRLEIGEISVLIAVASPHRAISFAAGEYAIERLKETVPIWKKEVWKDGSTWKGPQTEHWNPQGDESRCR</sequence>
<evidence type="ECO:0000256" key="2">
    <source>
        <dbReference type="ARBA" id="ARBA00005426"/>
    </source>
</evidence>
<comment type="catalytic activity">
    <reaction evidence="15">
        <text>2 [molybdopterin-synthase sulfur-carrier protein]-C-terminal-Gly-aminoethanethioate + cyclic pyranopterin phosphate + H2O = molybdopterin + 2 [molybdopterin-synthase sulfur-carrier protein]-C-terminal Gly-Gly + 2 H(+)</text>
        <dbReference type="Rhea" id="RHEA:26333"/>
        <dbReference type="Rhea" id="RHEA-COMP:12202"/>
        <dbReference type="Rhea" id="RHEA-COMP:19907"/>
        <dbReference type="ChEBI" id="CHEBI:15377"/>
        <dbReference type="ChEBI" id="CHEBI:15378"/>
        <dbReference type="ChEBI" id="CHEBI:58698"/>
        <dbReference type="ChEBI" id="CHEBI:59648"/>
        <dbReference type="ChEBI" id="CHEBI:90778"/>
        <dbReference type="ChEBI" id="CHEBI:232372"/>
        <dbReference type="EC" id="2.8.1.12"/>
    </reaction>
</comment>
<keyword evidence="25" id="KW-1185">Reference proteome</keyword>
<evidence type="ECO:0000256" key="17">
    <source>
        <dbReference type="ARBA" id="ARBA00063099"/>
    </source>
</evidence>
<organism evidence="24 25">
    <name type="scientific">Marininema mesophilum</name>
    <dbReference type="NCBI Taxonomy" id="1048340"/>
    <lineage>
        <taxon>Bacteria</taxon>
        <taxon>Bacillati</taxon>
        <taxon>Bacillota</taxon>
        <taxon>Bacilli</taxon>
        <taxon>Bacillales</taxon>
        <taxon>Thermoactinomycetaceae</taxon>
        <taxon>Marininema</taxon>
    </lineage>
</organism>
<evidence type="ECO:0000256" key="19">
    <source>
        <dbReference type="ARBA" id="ARBA00076711"/>
    </source>
</evidence>
<keyword evidence="6" id="KW-0547">Nucleotide-binding</keyword>
<evidence type="ECO:0000256" key="20">
    <source>
        <dbReference type="ARBA" id="ARBA00077809"/>
    </source>
</evidence>
<comment type="subunit">
    <text evidence="10">Heterotetramer of 2 MoaD subunits and 2 MoaE subunits. Also stable as homodimer. The enzyme changes between these two forms during catalysis.</text>
</comment>
<feature type="region of interest" description="Disordered" evidence="23">
    <location>
        <begin position="219"/>
        <end position="239"/>
    </location>
</feature>
<dbReference type="InterPro" id="IPR036563">
    <property type="entry name" value="MoaE_sf"/>
</dbReference>
<evidence type="ECO:0000256" key="16">
    <source>
        <dbReference type="ARBA" id="ARBA00054425"/>
    </source>
</evidence>
<dbReference type="FunFam" id="3.90.1170.40:FF:000003">
    <property type="entry name" value="Molybdopterin converting factor subunit 2"/>
    <property type="match status" value="1"/>
</dbReference>
<keyword evidence="7" id="KW-0501">Molybdenum cofactor biosynthesis</keyword>
<comment type="subunit">
    <text evidence="17">Heterotetramer of 2 MoaD subunits and 2 MoaE subunits. Forms a stable heterotetrameric complex of 2 MoaD and 2 MoeB during adenylation of MoaD by MoeB. During catalysis MoaD shuttles between the two heterotetrameric complexes.</text>
</comment>
<dbReference type="FunFam" id="3.10.20.30:FF:000010">
    <property type="entry name" value="Molybdopterin synthase sulfur carrier subunit"/>
    <property type="match status" value="1"/>
</dbReference>
<evidence type="ECO:0000256" key="3">
    <source>
        <dbReference type="ARBA" id="ARBA00011950"/>
    </source>
</evidence>
<dbReference type="AlphaFoldDB" id="A0A1H3AXC5"/>
<dbReference type="Pfam" id="PF02391">
    <property type="entry name" value="MoaE"/>
    <property type="match status" value="1"/>
</dbReference>
<evidence type="ECO:0000256" key="4">
    <source>
        <dbReference type="ARBA" id="ARBA00013858"/>
    </source>
</evidence>
<gene>
    <name evidence="24" type="ORF">SAMN05444487_11483</name>
</gene>
<dbReference type="GO" id="GO:0000166">
    <property type="term" value="F:nucleotide binding"/>
    <property type="evidence" value="ECO:0007669"/>
    <property type="project" value="UniProtKB-KW"/>
</dbReference>
<dbReference type="SUPFAM" id="SSF54285">
    <property type="entry name" value="MoaD/ThiS"/>
    <property type="match status" value="1"/>
</dbReference>
<dbReference type="Gene3D" id="3.10.20.30">
    <property type="match status" value="1"/>
</dbReference>
<dbReference type="NCBIfam" id="TIGR01682">
    <property type="entry name" value="moaD"/>
    <property type="match status" value="1"/>
</dbReference>
<comment type="function">
    <text evidence="16">Involved in sulfur transfer in the conversion of molybdopterin precursor Z to molybdopterin.</text>
</comment>
<evidence type="ECO:0000256" key="23">
    <source>
        <dbReference type="SAM" id="MobiDB-lite"/>
    </source>
</evidence>
<dbReference type="GO" id="GO:0006777">
    <property type="term" value="P:Mo-molybdopterin cofactor biosynthetic process"/>
    <property type="evidence" value="ECO:0007669"/>
    <property type="project" value="UniProtKB-KW"/>
</dbReference>
<evidence type="ECO:0000256" key="13">
    <source>
        <dbReference type="ARBA" id="ARBA00030781"/>
    </source>
</evidence>
<evidence type="ECO:0000256" key="22">
    <source>
        <dbReference type="ARBA" id="ARBA00078992"/>
    </source>
</evidence>
<name>A0A1H3AXC5_9BACL</name>
<dbReference type="Proteomes" id="UP000198534">
    <property type="component" value="Unassembled WGS sequence"/>
</dbReference>
<protein>
    <recommendedName>
        <fullName evidence="4">Molybdopterin synthase catalytic subunit</fullName>
        <ecNumber evidence="3">2.8.1.12</ecNumber>
    </recommendedName>
    <alternativeName>
        <fullName evidence="21">MPT synthase subunit 1</fullName>
    </alternativeName>
    <alternativeName>
        <fullName evidence="13">MPT synthase subunit 2</fullName>
    </alternativeName>
    <alternativeName>
        <fullName evidence="18">Molybdenum cofactor biosynthesis protein D</fullName>
    </alternativeName>
    <alternativeName>
        <fullName evidence="11">Molybdenum cofactor biosynthesis protein E</fullName>
    </alternativeName>
    <alternativeName>
        <fullName evidence="9">Molybdopterin synthase sulfur carrier subunit</fullName>
    </alternativeName>
    <alternativeName>
        <fullName evidence="12">Molybdopterin-converting factor large subunit</fullName>
    </alternativeName>
    <alternativeName>
        <fullName evidence="20">Molybdopterin-converting factor small subunit</fullName>
    </alternativeName>
    <alternativeName>
        <fullName evidence="19">Molybdopterin-converting factor subunit 1</fullName>
    </alternativeName>
    <alternativeName>
        <fullName evidence="14">Molybdopterin-converting factor subunit 2</fullName>
    </alternativeName>
    <alternativeName>
        <fullName evidence="22">Sulfur carrier protein MoaD</fullName>
    </alternativeName>
</protein>
<comment type="pathway">
    <text evidence="1">Cofactor biosynthesis; molybdopterin biosynthesis.</text>
</comment>
<evidence type="ECO:0000256" key="5">
    <source>
        <dbReference type="ARBA" id="ARBA00022679"/>
    </source>
</evidence>
<evidence type="ECO:0000256" key="9">
    <source>
        <dbReference type="ARBA" id="ARBA00024247"/>
    </source>
</evidence>
<evidence type="ECO:0000313" key="25">
    <source>
        <dbReference type="Proteomes" id="UP000198534"/>
    </source>
</evidence>
<dbReference type="InterPro" id="IPR012675">
    <property type="entry name" value="Beta-grasp_dom_sf"/>
</dbReference>
<evidence type="ECO:0000256" key="12">
    <source>
        <dbReference type="ARBA" id="ARBA00030407"/>
    </source>
</evidence>
<evidence type="ECO:0000256" key="11">
    <source>
        <dbReference type="ARBA" id="ARBA00029745"/>
    </source>
</evidence>
<dbReference type="OrthoDB" id="9803224at2"/>
<evidence type="ECO:0000256" key="10">
    <source>
        <dbReference type="ARBA" id="ARBA00026066"/>
    </source>
</evidence>
<evidence type="ECO:0000256" key="15">
    <source>
        <dbReference type="ARBA" id="ARBA00049878"/>
    </source>
</evidence>
<dbReference type="SUPFAM" id="SSF54690">
    <property type="entry name" value="Molybdopterin synthase subunit MoaE"/>
    <property type="match status" value="1"/>
</dbReference>
<evidence type="ECO:0000313" key="24">
    <source>
        <dbReference type="EMBL" id="SDX34071.1"/>
    </source>
</evidence>
<dbReference type="EC" id="2.8.1.12" evidence="3"/>
<evidence type="ECO:0000256" key="18">
    <source>
        <dbReference type="ARBA" id="ARBA00075076"/>
    </source>
</evidence>
<dbReference type="Pfam" id="PF02597">
    <property type="entry name" value="ThiS"/>
    <property type="match status" value="1"/>
</dbReference>
<dbReference type="InterPro" id="IPR003448">
    <property type="entry name" value="Mopterin_biosynth_MoaE"/>
</dbReference>
<comment type="similarity">
    <text evidence="2">Belongs to the MoaE family.</text>
</comment>
<dbReference type="Gene3D" id="3.90.1170.40">
    <property type="entry name" value="Molybdopterin biosynthesis MoaE subunit"/>
    <property type="match status" value="1"/>
</dbReference>
<dbReference type="CDD" id="cd00754">
    <property type="entry name" value="Ubl_MoaD"/>
    <property type="match status" value="1"/>
</dbReference>
<dbReference type="EMBL" id="FNNQ01000014">
    <property type="protein sequence ID" value="SDX34071.1"/>
    <property type="molecule type" value="Genomic_DNA"/>
</dbReference>
<evidence type="ECO:0000256" key="14">
    <source>
        <dbReference type="ARBA" id="ARBA00032474"/>
    </source>
</evidence>
<accession>A0A1H3AXC5</accession>
<evidence type="ECO:0000256" key="21">
    <source>
        <dbReference type="ARBA" id="ARBA00078020"/>
    </source>
</evidence>
<proteinExistence type="inferred from homology"/>
<dbReference type="STRING" id="1048340.SAMN05444487_11483"/>
<dbReference type="PANTHER" id="PTHR23404">
    <property type="entry name" value="MOLYBDOPTERIN SYNTHASE RELATED"/>
    <property type="match status" value="1"/>
</dbReference>
<evidence type="ECO:0000256" key="8">
    <source>
        <dbReference type="ARBA" id="ARBA00024200"/>
    </source>
</evidence>
<evidence type="ECO:0000256" key="1">
    <source>
        <dbReference type="ARBA" id="ARBA00005046"/>
    </source>
</evidence>
<dbReference type="InterPro" id="IPR003749">
    <property type="entry name" value="ThiS/MoaD-like"/>
</dbReference>
<keyword evidence="5" id="KW-0808">Transferase</keyword>
<dbReference type="RefSeq" id="WP_091741980.1">
    <property type="nucleotide sequence ID" value="NZ_FNNQ01000014.1"/>
</dbReference>
<evidence type="ECO:0000256" key="7">
    <source>
        <dbReference type="ARBA" id="ARBA00023150"/>
    </source>
</evidence>
<dbReference type="GO" id="GO:0030366">
    <property type="term" value="F:molybdopterin synthase activity"/>
    <property type="evidence" value="ECO:0007669"/>
    <property type="project" value="UniProtKB-EC"/>
</dbReference>
<dbReference type="CDD" id="cd00756">
    <property type="entry name" value="MoaE"/>
    <property type="match status" value="1"/>
</dbReference>
<reference evidence="24 25" key="1">
    <citation type="submission" date="2016-10" db="EMBL/GenBank/DDBJ databases">
        <authorList>
            <person name="de Groot N.N."/>
        </authorList>
    </citation>
    <scope>NUCLEOTIDE SEQUENCE [LARGE SCALE GENOMIC DNA]</scope>
    <source>
        <strain evidence="24 25">DSM 45610</strain>
    </source>
</reference>
<comment type="similarity">
    <text evidence="8">Belongs to the MoaD family.</text>
</comment>
<dbReference type="InterPro" id="IPR016155">
    <property type="entry name" value="Mopterin_synth/thiamin_S_b"/>
</dbReference>
<evidence type="ECO:0000256" key="6">
    <source>
        <dbReference type="ARBA" id="ARBA00022741"/>
    </source>
</evidence>